<dbReference type="InterPro" id="IPR015942">
    <property type="entry name" value="Asp/Glu/hydantoin_racemase"/>
</dbReference>
<organism evidence="1 2">
    <name type="scientific">Marinilabilia rubra</name>
    <dbReference type="NCBI Taxonomy" id="2162893"/>
    <lineage>
        <taxon>Bacteria</taxon>
        <taxon>Pseudomonadati</taxon>
        <taxon>Bacteroidota</taxon>
        <taxon>Bacteroidia</taxon>
        <taxon>Marinilabiliales</taxon>
        <taxon>Marinilabiliaceae</taxon>
        <taxon>Marinilabilia</taxon>
    </lineage>
</organism>
<name>A0A2U2BE40_9BACT</name>
<dbReference type="GO" id="GO:0047661">
    <property type="term" value="F:amino-acid racemase activity"/>
    <property type="evidence" value="ECO:0007669"/>
    <property type="project" value="InterPro"/>
</dbReference>
<dbReference type="InterPro" id="IPR001920">
    <property type="entry name" value="Asp/Glu_race"/>
</dbReference>
<dbReference type="Proteomes" id="UP000244956">
    <property type="component" value="Unassembled WGS sequence"/>
</dbReference>
<dbReference type="AlphaFoldDB" id="A0A2U2BE40"/>
<dbReference type="Pfam" id="PF01177">
    <property type="entry name" value="Asp_Glu_race"/>
    <property type="match status" value="1"/>
</dbReference>
<evidence type="ECO:0000313" key="1">
    <source>
        <dbReference type="EMBL" id="PWE01329.1"/>
    </source>
</evidence>
<proteinExistence type="predicted"/>
<evidence type="ECO:0000313" key="2">
    <source>
        <dbReference type="Proteomes" id="UP000244956"/>
    </source>
</evidence>
<gene>
    <name evidence="1" type="ORF">DDZ16_02250</name>
</gene>
<dbReference type="SUPFAM" id="SSF53681">
    <property type="entry name" value="Aspartate/glutamate racemase"/>
    <property type="match status" value="1"/>
</dbReference>
<reference evidence="1 2" key="1">
    <citation type="submission" date="2018-05" db="EMBL/GenBank/DDBJ databases">
        <title>Marinilabilia rubrum sp. nov., isolated from saltern sediment.</title>
        <authorList>
            <person name="Zhang R."/>
        </authorList>
    </citation>
    <scope>NUCLEOTIDE SEQUENCE [LARGE SCALE GENOMIC DNA]</scope>
    <source>
        <strain evidence="1 2">WTE16</strain>
    </source>
</reference>
<accession>A0A2U2BE40</accession>
<dbReference type="Gene3D" id="3.40.50.1860">
    <property type="match status" value="1"/>
</dbReference>
<sequence>MKKIGLLGGMGPESTIEYYEGIINAFKASNDGKPDYPDIIIYSLNLSKVLGKMRASDNKGAIDYLAAKLRKLEDAGSDFIAMTANTDPY</sequence>
<comment type="caution">
    <text evidence="1">The sequence shown here is derived from an EMBL/GenBank/DDBJ whole genome shotgun (WGS) entry which is preliminary data.</text>
</comment>
<keyword evidence="2" id="KW-1185">Reference proteome</keyword>
<dbReference type="EMBL" id="QEWP01000001">
    <property type="protein sequence ID" value="PWE01329.1"/>
    <property type="molecule type" value="Genomic_DNA"/>
</dbReference>
<evidence type="ECO:0008006" key="3">
    <source>
        <dbReference type="Google" id="ProtNLM"/>
    </source>
</evidence>
<dbReference type="OrthoDB" id="9803739at2"/>
<protein>
    <recommendedName>
        <fullName evidence="3">Aspartate racemase</fullName>
    </recommendedName>
</protein>
<dbReference type="RefSeq" id="WP_109262779.1">
    <property type="nucleotide sequence ID" value="NZ_QEWP01000001.1"/>
</dbReference>